<dbReference type="RefSeq" id="WP_144568814.1">
    <property type="nucleotide sequence ID" value="NZ_VIVN01000032.1"/>
</dbReference>
<gene>
    <name evidence="1" type="ORF">FB550_1323</name>
</gene>
<dbReference type="Proteomes" id="UP000319671">
    <property type="component" value="Unassembled WGS sequence"/>
</dbReference>
<dbReference type="EMBL" id="VIVN01000032">
    <property type="protein sequence ID" value="TWD87910.1"/>
    <property type="molecule type" value="Genomic_DNA"/>
</dbReference>
<sequence length="72" mass="8891">MFFRRKGRLRKEYDEKLLTQLNRFKTHWQQEKMLLEKSFDPSEEVICQTKIAEAKYIFLLREAKQRNVTILK</sequence>
<name>A0A561CA83_9BACI</name>
<evidence type="ECO:0000313" key="2">
    <source>
        <dbReference type="Proteomes" id="UP000319671"/>
    </source>
</evidence>
<proteinExistence type="predicted"/>
<accession>A0A561CA83</accession>
<reference evidence="1 2" key="1">
    <citation type="submission" date="2019-06" db="EMBL/GenBank/DDBJ databases">
        <title>Sorghum-associated microbial communities from plants grown in Nebraska, USA.</title>
        <authorList>
            <person name="Schachtman D."/>
        </authorList>
    </citation>
    <scope>NUCLEOTIDE SEQUENCE [LARGE SCALE GENOMIC DNA]</scope>
    <source>
        <strain evidence="1 2">2482</strain>
    </source>
</reference>
<organism evidence="1 2">
    <name type="scientific">Neobacillus bataviensis</name>
    <dbReference type="NCBI Taxonomy" id="220685"/>
    <lineage>
        <taxon>Bacteria</taxon>
        <taxon>Bacillati</taxon>
        <taxon>Bacillota</taxon>
        <taxon>Bacilli</taxon>
        <taxon>Bacillales</taxon>
        <taxon>Bacillaceae</taxon>
        <taxon>Neobacillus</taxon>
    </lineage>
</organism>
<dbReference type="Pfam" id="PF10704">
    <property type="entry name" value="DUF2508"/>
    <property type="match status" value="1"/>
</dbReference>
<protein>
    <submittedName>
        <fullName evidence="1">Uncharacterized protein DUF2508</fullName>
    </submittedName>
</protein>
<dbReference type="InterPro" id="IPR019644">
    <property type="entry name" value="DUF2508"/>
</dbReference>
<evidence type="ECO:0000313" key="1">
    <source>
        <dbReference type="EMBL" id="TWD87910.1"/>
    </source>
</evidence>
<comment type="caution">
    <text evidence="1">The sequence shown here is derived from an EMBL/GenBank/DDBJ whole genome shotgun (WGS) entry which is preliminary data.</text>
</comment>
<dbReference type="AlphaFoldDB" id="A0A561CA83"/>
<keyword evidence="2" id="KW-1185">Reference proteome</keyword>